<evidence type="ECO:0000256" key="1">
    <source>
        <dbReference type="SAM" id="MobiDB-lite"/>
    </source>
</evidence>
<reference evidence="2 3" key="1">
    <citation type="journal article" date="2018" name="Nat. Ecol. Evol.">
        <title>Pezizomycetes genomes reveal the molecular basis of ectomycorrhizal truffle lifestyle.</title>
        <authorList>
            <person name="Murat C."/>
            <person name="Payen T."/>
            <person name="Noel B."/>
            <person name="Kuo A."/>
            <person name="Morin E."/>
            <person name="Chen J."/>
            <person name="Kohler A."/>
            <person name="Krizsan K."/>
            <person name="Balestrini R."/>
            <person name="Da Silva C."/>
            <person name="Montanini B."/>
            <person name="Hainaut M."/>
            <person name="Levati E."/>
            <person name="Barry K.W."/>
            <person name="Belfiori B."/>
            <person name="Cichocki N."/>
            <person name="Clum A."/>
            <person name="Dockter R.B."/>
            <person name="Fauchery L."/>
            <person name="Guy J."/>
            <person name="Iotti M."/>
            <person name="Le Tacon F."/>
            <person name="Lindquist E.A."/>
            <person name="Lipzen A."/>
            <person name="Malagnac F."/>
            <person name="Mello A."/>
            <person name="Molinier V."/>
            <person name="Miyauchi S."/>
            <person name="Poulain J."/>
            <person name="Riccioni C."/>
            <person name="Rubini A."/>
            <person name="Sitrit Y."/>
            <person name="Splivallo R."/>
            <person name="Traeger S."/>
            <person name="Wang M."/>
            <person name="Zifcakova L."/>
            <person name="Wipf D."/>
            <person name="Zambonelli A."/>
            <person name="Paolocci F."/>
            <person name="Nowrousian M."/>
            <person name="Ottonello S."/>
            <person name="Baldrian P."/>
            <person name="Spatafora J.W."/>
            <person name="Henrissat B."/>
            <person name="Nagy L.G."/>
            <person name="Aury J.M."/>
            <person name="Wincker P."/>
            <person name="Grigoriev I.V."/>
            <person name="Bonfante P."/>
            <person name="Martin F.M."/>
        </authorList>
    </citation>
    <scope>NUCLEOTIDE SEQUENCE [LARGE SCALE GENOMIC DNA]</scope>
    <source>
        <strain evidence="2 3">RN42</strain>
    </source>
</reference>
<feature type="compositionally biased region" description="Basic and acidic residues" evidence="1">
    <location>
        <begin position="45"/>
        <end position="68"/>
    </location>
</feature>
<name>A0A3N4HY40_ASCIM</name>
<protein>
    <submittedName>
        <fullName evidence="2">Uncharacterized protein</fullName>
    </submittedName>
</protein>
<keyword evidence="3" id="KW-1185">Reference proteome</keyword>
<evidence type="ECO:0000313" key="3">
    <source>
        <dbReference type="Proteomes" id="UP000275078"/>
    </source>
</evidence>
<evidence type="ECO:0000313" key="2">
    <source>
        <dbReference type="EMBL" id="RPA76760.1"/>
    </source>
</evidence>
<dbReference type="Proteomes" id="UP000275078">
    <property type="component" value="Unassembled WGS sequence"/>
</dbReference>
<accession>A0A3N4HY40</accession>
<gene>
    <name evidence="2" type="ORF">BJ508DRAFT_310787</name>
</gene>
<dbReference type="AlphaFoldDB" id="A0A3N4HY40"/>
<feature type="region of interest" description="Disordered" evidence="1">
    <location>
        <begin position="45"/>
        <end position="83"/>
    </location>
</feature>
<organism evidence="2 3">
    <name type="scientific">Ascobolus immersus RN42</name>
    <dbReference type="NCBI Taxonomy" id="1160509"/>
    <lineage>
        <taxon>Eukaryota</taxon>
        <taxon>Fungi</taxon>
        <taxon>Dikarya</taxon>
        <taxon>Ascomycota</taxon>
        <taxon>Pezizomycotina</taxon>
        <taxon>Pezizomycetes</taxon>
        <taxon>Pezizales</taxon>
        <taxon>Ascobolaceae</taxon>
        <taxon>Ascobolus</taxon>
    </lineage>
</organism>
<proteinExistence type="predicted"/>
<dbReference type="EMBL" id="ML119738">
    <property type="protein sequence ID" value="RPA76760.1"/>
    <property type="molecule type" value="Genomic_DNA"/>
</dbReference>
<sequence>MGMILRQKNFHTLRIEPRTENLHTVAERVRVEKYKWSKINDKIVRRTPEHGRNGDDSKTEDKDSDLRNSTHKTSLRPSPTNSRRTNQICVVKYKWNHENVLRSTVKELADRRLARMIPRPRSYDTLRHCNTPHRETLAEFETSTSRELQMES</sequence>